<keyword evidence="1 3" id="KW-0853">WD repeat</keyword>
<evidence type="ECO:0000256" key="4">
    <source>
        <dbReference type="SAM" id="MobiDB-lite"/>
    </source>
</evidence>
<dbReference type="SUPFAM" id="SSF50978">
    <property type="entry name" value="WD40 repeat-like"/>
    <property type="match status" value="1"/>
</dbReference>
<dbReference type="InterPro" id="IPR020472">
    <property type="entry name" value="WD40_PAC1"/>
</dbReference>
<evidence type="ECO:0000313" key="7">
    <source>
        <dbReference type="Proteomes" id="UP000650467"/>
    </source>
</evidence>
<dbReference type="EMBL" id="JAEHOC010000031">
    <property type="protein sequence ID" value="KAG2429250.1"/>
    <property type="molecule type" value="Genomic_DNA"/>
</dbReference>
<dbReference type="PANTHER" id="PTHR18763:SF0">
    <property type="entry name" value="WD REPEAT-CONTAINING PROTEIN 18"/>
    <property type="match status" value="1"/>
</dbReference>
<comment type="caution">
    <text evidence="6">The sequence shown here is derived from an EMBL/GenBank/DDBJ whole genome shotgun (WGS) entry which is preliminary data.</text>
</comment>
<dbReference type="Pfam" id="PF00400">
    <property type="entry name" value="WD40"/>
    <property type="match status" value="2"/>
</dbReference>
<dbReference type="PANTHER" id="PTHR18763">
    <property type="entry name" value="WD-REPEAT PROTEIN 18"/>
    <property type="match status" value="1"/>
</dbReference>
<feature type="domain" description="WD repeat-containing protein 54 beta-propeller" evidence="5">
    <location>
        <begin position="60"/>
        <end position="149"/>
    </location>
</feature>
<protein>
    <recommendedName>
        <fullName evidence="5">WD repeat-containing protein 54 beta-propeller domain-containing protein</fullName>
    </recommendedName>
</protein>
<dbReference type="PROSITE" id="PS50082">
    <property type="entry name" value="WD_REPEATS_2"/>
    <property type="match status" value="2"/>
</dbReference>
<keyword evidence="7" id="KW-1185">Reference proteome</keyword>
<evidence type="ECO:0000313" key="6">
    <source>
        <dbReference type="EMBL" id="KAG2429250.1"/>
    </source>
</evidence>
<feature type="compositionally biased region" description="Gly residues" evidence="4">
    <location>
        <begin position="389"/>
        <end position="398"/>
    </location>
</feature>
<gene>
    <name evidence="6" type="ORF">HXX76_011019</name>
</gene>
<feature type="repeat" description="WD" evidence="3">
    <location>
        <begin position="79"/>
        <end position="113"/>
    </location>
</feature>
<organism evidence="6 7">
    <name type="scientific">Chlamydomonas incerta</name>
    <dbReference type="NCBI Taxonomy" id="51695"/>
    <lineage>
        <taxon>Eukaryota</taxon>
        <taxon>Viridiplantae</taxon>
        <taxon>Chlorophyta</taxon>
        <taxon>core chlorophytes</taxon>
        <taxon>Chlorophyceae</taxon>
        <taxon>CS clade</taxon>
        <taxon>Chlamydomonadales</taxon>
        <taxon>Chlamydomonadaceae</taxon>
        <taxon>Chlamydomonas</taxon>
    </lineage>
</organism>
<dbReference type="GO" id="GO:0005656">
    <property type="term" value="C:nuclear pre-replicative complex"/>
    <property type="evidence" value="ECO:0007669"/>
    <property type="project" value="TreeGrafter"/>
</dbReference>
<dbReference type="AlphaFoldDB" id="A0A835VVB8"/>
<dbReference type="GO" id="GO:0006261">
    <property type="term" value="P:DNA-templated DNA replication"/>
    <property type="evidence" value="ECO:0007669"/>
    <property type="project" value="TreeGrafter"/>
</dbReference>
<dbReference type="Pfam" id="PF21031">
    <property type="entry name" value="WDR54"/>
    <property type="match status" value="1"/>
</dbReference>
<evidence type="ECO:0000259" key="5">
    <source>
        <dbReference type="Pfam" id="PF21031"/>
    </source>
</evidence>
<accession>A0A835VVB8</accession>
<sequence>MQDSLILIANSNADGLITVCDPVTGSQVSAYKGNGSPRNGLATLGNDYIVAAQVHKHALHFWSWQREQVLQRSFAAEALTCLACSPDGAYLAAGGASGTLYLWEVGSGRLMRAWAAHYKAATALLFVGSCGLLLSGGEDTLVHVWPLAQLLDPATAADPHSPAFARPAPLHAWSDHTLPVTALAVGAGEAAAVVASGSADRTVKLRRLGDGALLRAVALPAAVNDLVLDAGEQWLYAAGGDGAIYQVPLLAAADPAAAPAAAAAGTAGTAAAGGHDGASGSGSSGAAGLATFLGHSRSVTCLALAPARSGGAGAGATAGAGGAGPGAGGGSGSGGCDAVLVSGSEDGTVRVWDLRSRQPVQVISAPGKAAVTGVQVVSMARNWLPSSARGGGGGGGGAVVADAKGGAGTGSGGGRAGPKRPQPLAPLAKHPGVGGSGRRWEGAPVVVDGSTAWAGLASSGGGPDLAAPPRLAALQAALAAQPGLLGAGVCGGSAAALGQGHDSWEAALS</sequence>
<dbReference type="InterPro" id="IPR019775">
    <property type="entry name" value="WD40_repeat_CS"/>
</dbReference>
<dbReference type="PRINTS" id="PR00320">
    <property type="entry name" value="GPROTEINBRPT"/>
</dbReference>
<dbReference type="InterPro" id="IPR045227">
    <property type="entry name" value="WDR18/Ipi3/RID3"/>
</dbReference>
<dbReference type="InterPro" id="IPR001680">
    <property type="entry name" value="WD40_rpt"/>
</dbReference>
<feature type="region of interest" description="Disordered" evidence="4">
    <location>
        <begin position="388"/>
        <end position="439"/>
    </location>
</feature>
<feature type="repeat" description="WD" evidence="3">
    <location>
        <begin position="340"/>
        <end position="362"/>
    </location>
</feature>
<evidence type="ECO:0000256" key="3">
    <source>
        <dbReference type="PROSITE-ProRule" id="PRU00221"/>
    </source>
</evidence>
<dbReference type="InterPro" id="IPR049546">
    <property type="entry name" value="WDR54_beta_prop"/>
</dbReference>
<dbReference type="GO" id="GO:0120330">
    <property type="term" value="C:rixosome complex"/>
    <property type="evidence" value="ECO:0007669"/>
    <property type="project" value="TreeGrafter"/>
</dbReference>
<dbReference type="InterPro" id="IPR036322">
    <property type="entry name" value="WD40_repeat_dom_sf"/>
</dbReference>
<reference evidence="6" key="1">
    <citation type="journal article" date="2020" name="bioRxiv">
        <title>Comparative genomics of Chlamydomonas.</title>
        <authorList>
            <person name="Craig R.J."/>
            <person name="Hasan A.R."/>
            <person name="Ness R.W."/>
            <person name="Keightley P.D."/>
        </authorList>
    </citation>
    <scope>NUCLEOTIDE SEQUENCE</scope>
    <source>
        <strain evidence="6">SAG 7.73</strain>
    </source>
</reference>
<dbReference type="Proteomes" id="UP000650467">
    <property type="component" value="Unassembled WGS sequence"/>
</dbReference>
<dbReference type="OrthoDB" id="6252103at2759"/>
<proteinExistence type="predicted"/>
<dbReference type="InterPro" id="IPR015943">
    <property type="entry name" value="WD40/YVTN_repeat-like_dom_sf"/>
</dbReference>
<name>A0A835VVB8_CHLIN</name>
<keyword evidence="2" id="KW-0677">Repeat</keyword>
<evidence type="ECO:0000256" key="2">
    <source>
        <dbReference type="ARBA" id="ARBA00022737"/>
    </source>
</evidence>
<dbReference type="Gene3D" id="2.130.10.10">
    <property type="entry name" value="YVTN repeat-like/Quinoprotein amine dehydrogenase"/>
    <property type="match status" value="2"/>
</dbReference>
<feature type="compositionally biased region" description="Gly residues" evidence="4">
    <location>
        <begin position="405"/>
        <end position="416"/>
    </location>
</feature>
<dbReference type="PROSITE" id="PS00678">
    <property type="entry name" value="WD_REPEATS_1"/>
    <property type="match status" value="1"/>
</dbReference>
<dbReference type="SMART" id="SM00320">
    <property type="entry name" value="WD40"/>
    <property type="match status" value="4"/>
</dbReference>
<dbReference type="GO" id="GO:0006364">
    <property type="term" value="P:rRNA processing"/>
    <property type="evidence" value="ECO:0007669"/>
    <property type="project" value="TreeGrafter"/>
</dbReference>
<evidence type="ECO:0000256" key="1">
    <source>
        <dbReference type="ARBA" id="ARBA00022574"/>
    </source>
</evidence>